<comment type="caution">
    <text evidence="1">The sequence shown here is derived from an EMBL/GenBank/DDBJ whole genome shotgun (WGS) entry which is preliminary data.</text>
</comment>
<dbReference type="Proteomes" id="UP000238479">
    <property type="component" value="Chromosome 6"/>
</dbReference>
<proteinExistence type="predicted"/>
<evidence type="ECO:0000313" key="1">
    <source>
        <dbReference type="EMBL" id="PRQ22963.1"/>
    </source>
</evidence>
<reference evidence="1 2" key="1">
    <citation type="journal article" date="2018" name="Nat. Genet.">
        <title>The Rosa genome provides new insights in the design of modern roses.</title>
        <authorList>
            <person name="Bendahmane M."/>
        </authorList>
    </citation>
    <scope>NUCLEOTIDE SEQUENCE [LARGE SCALE GENOMIC DNA]</scope>
    <source>
        <strain evidence="2">cv. Old Blush</strain>
    </source>
</reference>
<accession>A0A2P6PM05</accession>
<organism evidence="1 2">
    <name type="scientific">Rosa chinensis</name>
    <name type="common">China rose</name>
    <dbReference type="NCBI Taxonomy" id="74649"/>
    <lineage>
        <taxon>Eukaryota</taxon>
        <taxon>Viridiplantae</taxon>
        <taxon>Streptophyta</taxon>
        <taxon>Embryophyta</taxon>
        <taxon>Tracheophyta</taxon>
        <taxon>Spermatophyta</taxon>
        <taxon>Magnoliopsida</taxon>
        <taxon>eudicotyledons</taxon>
        <taxon>Gunneridae</taxon>
        <taxon>Pentapetalae</taxon>
        <taxon>rosids</taxon>
        <taxon>fabids</taxon>
        <taxon>Rosales</taxon>
        <taxon>Rosaceae</taxon>
        <taxon>Rosoideae</taxon>
        <taxon>Rosoideae incertae sedis</taxon>
        <taxon>Rosa</taxon>
    </lineage>
</organism>
<protein>
    <submittedName>
        <fullName evidence="1">Uncharacterized protein</fullName>
    </submittedName>
</protein>
<keyword evidence="2" id="KW-1185">Reference proteome</keyword>
<evidence type="ECO:0000313" key="2">
    <source>
        <dbReference type="Proteomes" id="UP000238479"/>
    </source>
</evidence>
<name>A0A2P6PM05_ROSCH</name>
<sequence>MNIISSLSKATEIINFNHKHKQRPYNIILQFTKANFSNTRVLHGGIRYDEFSQKPSNGTISFSKE</sequence>
<dbReference type="EMBL" id="PDCK01000044">
    <property type="protein sequence ID" value="PRQ22963.1"/>
    <property type="molecule type" value="Genomic_DNA"/>
</dbReference>
<gene>
    <name evidence="1" type="ORF">RchiOBHm_Chr6g0256011</name>
</gene>
<dbReference type="AlphaFoldDB" id="A0A2P6PM05"/>
<dbReference type="Gramene" id="PRQ22963">
    <property type="protein sequence ID" value="PRQ22963"/>
    <property type="gene ID" value="RchiOBHm_Chr6g0256011"/>
</dbReference>